<feature type="domain" description="Cystatin" evidence="4">
    <location>
        <begin position="28"/>
        <end position="113"/>
    </location>
</feature>
<organism evidence="5 6">
    <name type="scientific">Hibiscus sabdariffa</name>
    <name type="common">roselle</name>
    <dbReference type="NCBI Taxonomy" id="183260"/>
    <lineage>
        <taxon>Eukaryota</taxon>
        <taxon>Viridiplantae</taxon>
        <taxon>Streptophyta</taxon>
        <taxon>Embryophyta</taxon>
        <taxon>Tracheophyta</taxon>
        <taxon>Spermatophyta</taxon>
        <taxon>Magnoliopsida</taxon>
        <taxon>eudicotyledons</taxon>
        <taxon>Gunneridae</taxon>
        <taxon>Pentapetalae</taxon>
        <taxon>rosids</taxon>
        <taxon>malvids</taxon>
        <taxon>Malvales</taxon>
        <taxon>Malvaceae</taxon>
        <taxon>Malvoideae</taxon>
        <taxon>Hibiscus</taxon>
    </lineage>
</organism>
<keyword evidence="3" id="KW-0732">Signal</keyword>
<evidence type="ECO:0000256" key="3">
    <source>
        <dbReference type="SAM" id="SignalP"/>
    </source>
</evidence>
<evidence type="ECO:0000313" key="6">
    <source>
        <dbReference type="Proteomes" id="UP001472677"/>
    </source>
</evidence>
<keyword evidence="6" id="KW-1185">Reference proteome</keyword>
<dbReference type="CDD" id="cd00042">
    <property type="entry name" value="CY"/>
    <property type="match status" value="1"/>
</dbReference>
<dbReference type="InterPro" id="IPR046350">
    <property type="entry name" value="Cystatin_sf"/>
</dbReference>
<dbReference type="Gene3D" id="3.10.450.10">
    <property type="match status" value="1"/>
</dbReference>
<dbReference type="SMART" id="SM00043">
    <property type="entry name" value="CY"/>
    <property type="match status" value="1"/>
</dbReference>
<accession>A0ABR2FAZ2</accession>
<dbReference type="Pfam" id="PF16845">
    <property type="entry name" value="SQAPI"/>
    <property type="match status" value="1"/>
</dbReference>
<feature type="signal peptide" evidence="3">
    <location>
        <begin position="1"/>
        <end position="24"/>
    </location>
</feature>
<evidence type="ECO:0000259" key="4">
    <source>
        <dbReference type="SMART" id="SM00043"/>
    </source>
</evidence>
<evidence type="ECO:0000256" key="1">
    <source>
        <dbReference type="ARBA" id="ARBA00022690"/>
    </source>
</evidence>
<keyword evidence="1" id="KW-0646">Protease inhibitor</keyword>
<evidence type="ECO:0000256" key="2">
    <source>
        <dbReference type="ARBA" id="ARBA00022704"/>
    </source>
</evidence>
<comment type="caution">
    <text evidence="5">The sequence shown here is derived from an EMBL/GenBank/DDBJ whole genome shotgun (WGS) entry which is preliminary data.</text>
</comment>
<dbReference type="EMBL" id="JBBPBM010000007">
    <property type="protein sequence ID" value="KAK8575483.1"/>
    <property type="molecule type" value="Genomic_DNA"/>
</dbReference>
<protein>
    <recommendedName>
        <fullName evidence="4">Cystatin domain-containing protein</fullName>
    </recommendedName>
</protein>
<evidence type="ECO:0000313" key="5">
    <source>
        <dbReference type="EMBL" id="KAK8575483.1"/>
    </source>
</evidence>
<name>A0ABR2FAZ2_9ROSI</name>
<dbReference type="Proteomes" id="UP001472677">
    <property type="component" value="Unassembled WGS sequence"/>
</dbReference>
<proteinExistence type="predicted"/>
<feature type="chain" id="PRO_5045595616" description="Cystatin domain-containing protein" evidence="3">
    <location>
        <begin position="25"/>
        <end position="114"/>
    </location>
</feature>
<dbReference type="PANTHER" id="PTHR47364">
    <property type="entry name" value="CYSTEINE PROTEINASE INHIBITOR 5"/>
    <property type="match status" value="1"/>
</dbReference>
<reference evidence="5 6" key="1">
    <citation type="journal article" date="2024" name="G3 (Bethesda)">
        <title>Genome assembly of Hibiscus sabdariffa L. provides insights into metabolisms of medicinal natural products.</title>
        <authorList>
            <person name="Kim T."/>
        </authorList>
    </citation>
    <scope>NUCLEOTIDE SEQUENCE [LARGE SCALE GENOMIC DNA]</scope>
    <source>
        <strain evidence="5">TK-2024</strain>
        <tissue evidence="5">Old leaves</tissue>
    </source>
</reference>
<dbReference type="SUPFAM" id="SSF54403">
    <property type="entry name" value="Cystatin/monellin"/>
    <property type="match status" value="1"/>
</dbReference>
<gene>
    <name evidence="5" type="ORF">V6N12_063155</name>
</gene>
<sequence>MLQNPLFLFFLVSLVSFPLIFSEARELNVAGEWTPIQNIDDPHVKEIAEFAVSEYFQHEKTMFKLVEVIRGQTQVASGTKYWLLLLVDEMMSMENYEAIVWEKADGSKSLKYFE</sequence>
<dbReference type="InterPro" id="IPR000010">
    <property type="entry name" value="Cystatin_dom"/>
</dbReference>
<keyword evidence="2" id="KW-0789">Thiol protease inhibitor</keyword>
<dbReference type="PANTHER" id="PTHR47364:SF2">
    <property type="entry name" value="CYSTEINE PROTEINASE INHIBITOR 5"/>
    <property type="match status" value="1"/>
</dbReference>